<evidence type="ECO:0000259" key="14">
    <source>
        <dbReference type="Pfam" id="PF00593"/>
    </source>
</evidence>
<evidence type="ECO:0000256" key="10">
    <source>
        <dbReference type="ARBA" id="ARBA00023237"/>
    </source>
</evidence>
<keyword evidence="17" id="KW-1185">Reference proteome</keyword>
<keyword evidence="5 11" id="KW-0812">Transmembrane</keyword>
<organism evidence="16 17">
    <name type="scientific">Kordiimonas sediminis</name>
    <dbReference type="NCBI Taxonomy" id="1735581"/>
    <lineage>
        <taxon>Bacteria</taxon>
        <taxon>Pseudomonadati</taxon>
        <taxon>Pseudomonadota</taxon>
        <taxon>Alphaproteobacteria</taxon>
        <taxon>Kordiimonadales</taxon>
        <taxon>Kordiimonadaceae</taxon>
        <taxon>Kordiimonas</taxon>
    </lineage>
</organism>
<evidence type="ECO:0000313" key="17">
    <source>
        <dbReference type="Proteomes" id="UP000630923"/>
    </source>
</evidence>
<evidence type="ECO:0000256" key="5">
    <source>
        <dbReference type="ARBA" id="ARBA00022692"/>
    </source>
</evidence>
<dbReference type="PROSITE" id="PS52016">
    <property type="entry name" value="TONB_DEPENDENT_REC_3"/>
    <property type="match status" value="1"/>
</dbReference>
<keyword evidence="2 11" id="KW-0813">Transport</keyword>
<dbReference type="RefSeq" id="WP_191252220.1">
    <property type="nucleotide sequence ID" value="NZ_BNCI01000002.1"/>
</dbReference>
<dbReference type="Pfam" id="PF07715">
    <property type="entry name" value="Plug"/>
    <property type="match status" value="1"/>
</dbReference>
<feature type="signal peptide" evidence="13">
    <location>
        <begin position="1"/>
        <end position="25"/>
    </location>
</feature>
<keyword evidence="10 11" id="KW-0998">Cell outer membrane</keyword>
<reference evidence="16" key="1">
    <citation type="journal article" date="2014" name="Int. J. Syst. Evol. Microbiol.">
        <title>Complete genome sequence of Corynebacterium casei LMG S-19264T (=DSM 44701T), isolated from a smear-ripened cheese.</title>
        <authorList>
            <consortium name="US DOE Joint Genome Institute (JGI-PGF)"/>
            <person name="Walter F."/>
            <person name="Albersmeier A."/>
            <person name="Kalinowski J."/>
            <person name="Ruckert C."/>
        </authorList>
    </citation>
    <scope>NUCLEOTIDE SEQUENCE</scope>
    <source>
        <strain evidence="16">KCTC 42590</strain>
    </source>
</reference>
<dbReference type="PANTHER" id="PTHR32552:SF81">
    <property type="entry name" value="TONB-DEPENDENT OUTER MEMBRANE RECEPTOR"/>
    <property type="match status" value="1"/>
</dbReference>
<keyword evidence="7" id="KW-0406">Ion transport</keyword>
<dbReference type="InterPro" id="IPR012910">
    <property type="entry name" value="Plug_dom"/>
</dbReference>
<keyword evidence="6" id="KW-0408">Iron</keyword>
<keyword evidence="8 12" id="KW-0798">TonB box</keyword>
<dbReference type="Proteomes" id="UP000630923">
    <property type="component" value="Unassembled WGS sequence"/>
</dbReference>
<dbReference type="InterPro" id="IPR036942">
    <property type="entry name" value="Beta-barrel_TonB_sf"/>
</dbReference>
<comment type="similarity">
    <text evidence="11 12">Belongs to the TonB-dependent receptor family.</text>
</comment>
<dbReference type="PANTHER" id="PTHR32552">
    <property type="entry name" value="FERRICHROME IRON RECEPTOR-RELATED"/>
    <property type="match status" value="1"/>
</dbReference>
<keyword evidence="13" id="KW-0732">Signal</keyword>
<name>A0A919E878_9PROT</name>
<feature type="domain" description="TonB-dependent receptor plug" evidence="15">
    <location>
        <begin position="49"/>
        <end position="159"/>
    </location>
</feature>
<dbReference type="InterPro" id="IPR039426">
    <property type="entry name" value="TonB-dep_rcpt-like"/>
</dbReference>
<evidence type="ECO:0000256" key="4">
    <source>
        <dbReference type="ARBA" id="ARBA00022496"/>
    </source>
</evidence>
<dbReference type="GO" id="GO:0006826">
    <property type="term" value="P:iron ion transport"/>
    <property type="evidence" value="ECO:0007669"/>
    <property type="project" value="UniProtKB-KW"/>
</dbReference>
<evidence type="ECO:0000256" key="8">
    <source>
        <dbReference type="ARBA" id="ARBA00023077"/>
    </source>
</evidence>
<accession>A0A919E878</accession>
<evidence type="ECO:0000256" key="12">
    <source>
        <dbReference type="RuleBase" id="RU003357"/>
    </source>
</evidence>
<evidence type="ECO:0000256" key="3">
    <source>
        <dbReference type="ARBA" id="ARBA00022452"/>
    </source>
</evidence>
<evidence type="ECO:0000256" key="2">
    <source>
        <dbReference type="ARBA" id="ARBA00022448"/>
    </source>
</evidence>
<keyword evidence="16" id="KW-0675">Receptor</keyword>
<gene>
    <name evidence="16" type="ORF">GCM10017044_18410</name>
</gene>
<dbReference type="Gene3D" id="2.40.170.20">
    <property type="entry name" value="TonB-dependent receptor, beta-barrel domain"/>
    <property type="match status" value="1"/>
</dbReference>
<evidence type="ECO:0000256" key="9">
    <source>
        <dbReference type="ARBA" id="ARBA00023136"/>
    </source>
</evidence>
<keyword evidence="9 11" id="KW-0472">Membrane</keyword>
<evidence type="ECO:0000256" key="13">
    <source>
        <dbReference type="SAM" id="SignalP"/>
    </source>
</evidence>
<keyword evidence="4" id="KW-0410">Iron transport</keyword>
<keyword evidence="3 11" id="KW-1134">Transmembrane beta strand</keyword>
<evidence type="ECO:0000256" key="11">
    <source>
        <dbReference type="PROSITE-ProRule" id="PRU01360"/>
    </source>
</evidence>
<reference evidence="16" key="2">
    <citation type="submission" date="2020-09" db="EMBL/GenBank/DDBJ databases">
        <authorList>
            <person name="Sun Q."/>
            <person name="Kim S."/>
        </authorList>
    </citation>
    <scope>NUCLEOTIDE SEQUENCE</scope>
    <source>
        <strain evidence="16">KCTC 42590</strain>
    </source>
</reference>
<evidence type="ECO:0000256" key="7">
    <source>
        <dbReference type="ARBA" id="ARBA00023065"/>
    </source>
</evidence>
<dbReference type="Pfam" id="PF00593">
    <property type="entry name" value="TonB_dep_Rec_b-barrel"/>
    <property type="match status" value="1"/>
</dbReference>
<comment type="subcellular location">
    <subcellularLocation>
        <location evidence="1 11">Cell outer membrane</location>
        <topology evidence="1 11">Multi-pass membrane protein</topology>
    </subcellularLocation>
</comment>
<evidence type="ECO:0000259" key="15">
    <source>
        <dbReference type="Pfam" id="PF07715"/>
    </source>
</evidence>
<dbReference type="SUPFAM" id="SSF56935">
    <property type="entry name" value="Porins"/>
    <property type="match status" value="1"/>
</dbReference>
<dbReference type="InterPro" id="IPR000531">
    <property type="entry name" value="Beta-barrel_TonB"/>
</dbReference>
<comment type="caution">
    <text evidence="16">The sequence shown here is derived from an EMBL/GenBank/DDBJ whole genome shotgun (WGS) entry which is preliminary data.</text>
</comment>
<protein>
    <submittedName>
        <fullName evidence="16">TonB-dependent receptor</fullName>
    </submittedName>
</protein>
<feature type="domain" description="TonB-dependent receptor-like beta-barrel" evidence="14">
    <location>
        <begin position="317"/>
        <end position="764"/>
    </location>
</feature>
<dbReference type="EMBL" id="BNCI01000002">
    <property type="protein sequence ID" value="GHF24109.1"/>
    <property type="molecule type" value="Genomic_DNA"/>
</dbReference>
<dbReference type="AlphaFoldDB" id="A0A919E878"/>
<feature type="chain" id="PRO_5037172795" evidence="13">
    <location>
        <begin position="26"/>
        <end position="805"/>
    </location>
</feature>
<proteinExistence type="inferred from homology"/>
<evidence type="ECO:0000256" key="1">
    <source>
        <dbReference type="ARBA" id="ARBA00004571"/>
    </source>
</evidence>
<sequence length="805" mass="90338">MRTLTLQTKSALLASTLILPTQALSAQQDTASFSLEEIVVTAEKRTENLQDVAVSVQVLGNTQLENLNVNGFDDYVKFLPTVSYTQARPGQAQVYMRGIVSGSNGNHSASMPSVGVYLDEQPITTINEILDLHMYDIARVETLSGPQGTLFGASSQSGTLRIITNKPVIGEFSAGYDVALDTVKSGEMGYTLEGFVNAPISDNAAIRLVGWHEEDGGYIDNVASELTFPSSGITINNDDFAEKDFNDVTTTGGRALLKVDLNENWTISPGLIYQEQKSTGYFSHDPEDVGDLKVTSYTDNEYDEDWYQASLTIDGKIGNLDVVYAGAYLNRDRVSYYDYTGYSEYWESYLQYYYEDAGYCLYYNADGGCANPRQFVTGDEKFKRNSHELRIQSPQDNRLRWIVGAFYQKQEHNFDLRWTVPDADPAGTVVLEDPNTVVWQTRQVREDREKALFGQISFDLTDKLTLTGGLRLFKFNNTLYGFNGFLRHCTGFYVDGKFVEDPAGEPQYPCFDTRILDGQSKGSGETYKANLEYTINEDAMVYFTYSDGYRPGGVNRARVEGIPGYEPDWVENFEFGWKTQWMNNRLRFNGSIYHLNWTDVQFSFLDFSISNLTIIQNVGASETDGAEFDLDFAASENLTLSLSASYNDAKLKKDYFQDASDPDSLIAAAGTRMPFVPKLQFTATARYTEEIRGLPAFAQLSLTHTGGSWNDLDTNEYPQFAYNNGSFSPVTVNGRSWNDSYTLVNFSAGIDGEKWSLGLFVDNVFDKRAEIQRGDFVYTVFRSATDTVHQTNRPRSIGIRFGQKF</sequence>
<evidence type="ECO:0000256" key="6">
    <source>
        <dbReference type="ARBA" id="ARBA00023004"/>
    </source>
</evidence>
<dbReference type="GO" id="GO:0009279">
    <property type="term" value="C:cell outer membrane"/>
    <property type="evidence" value="ECO:0007669"/>
    <property type="project" value="UniProtKB-SubCell"/>
</dbReference>
<evidence type="ECO:0000313" key="16">
    <source>
        <dbReference type="EMBL" id="GHF24109.1"/>
    </source>
</evidence>